<protein>
    <submittedName>
        <fullName evidence="1">Uncharacterized protein</fullName>
    </submittedName>
</protein>
<sequence length="240" mass="27132">MLDDMRVLRDAAAEYRAAATAAGVEWPEHAEAPVAQPPDLVYRLFDVDHVAEQLTWFQSQGWHSRRLLSDGGWVMPWPTDGGEELDSLAFSIGTPFSWRHQLPLFNFEQLLYTLVLAGFHEGEIWRYEFTPDAWGSARAATSLAALFTGWTKGITAGAIVYNEFNRWLQVGDGIQDDVDLLQERVPDVDFLTFPVSMPEEPLMRARQRESGVDMDCIERGFDCYEELSATVQATRRSLGV</sequence>
<dbReference type="AlphaFoldDB" id="A0A1N5WBT7"/>
<name>A0A1N5WBT7_9ACTN</name>
<dbReference type="Proteomes" id="UP000185124">
    <property type="component" value="Unassembled WGS sequence"/>
</dbReference>
<dbReference type="EMBL" id="FSQT01000001">
    <property type="protein sequence ID" value="SIM82135.1"/>
    <property type="molecule type" value="Genomic_DNA"/>
</dbReference>
<keyword evidence="2" id="KW-1185">Reference proteome</keyword>
<evidence type="ECO:0000313" key="2">
    <source>
        <dbReference type="Proteomes" id="UP000185124"/>
    </source>
</evidence>
<organism evidence="1 2">
    <name type="scientific">Micromonospora cremea</name>
    <dbReference type="NCBI Taxonomy" id="709881"/>
    <lineage>
        <taxon>Bacteria</taxon>
        <taxon>Bacillati</taxon>
        <taxon>Actinomycetota</taxon>
        <taxon>Actinomycetes</taxon>
        <taxon>Micromonosporales</taxon>
        <taxon>Micromonosporaceae</taxon>
        <taxon>Micromonospora</taxon>
    </lineage>
</organism>
<proteinExistence type="predicted"/>
<gene>
    <name evidence="1" type="ORF">SAMN04489832_2296</name>
</gene>
<accession>A0A1N5WBT7</accession>
<evidence type="ECO:0000313" key="1">
    <source>
        <dbReference type="EMBL" id="SIM82135.1"/>
    </source>
</evidence>
<reference evidence="2" key="1">
    <citation type="submission" date="2016-12" db="EMBL/GenBank/DDBJ databases">
        <authorList>
            <person name="Varghese N."/>
            <person name="Submissions S."/>
        </authorList>
    </citation>
    <scope>NUCLEOTIDE SEQUENCE [LARGE SCALE GENOMIC DNA]</scope>
    <source>
        <strain evidence="2">DSM 45599</strain>
    </source>
</reference>